<comment type="caution">
    <text evidence="1">The sequence shown here is derived from an EMBL/GenBank/DDBJ whole genome shotgun (WGS) entry which is preliminary data.</text>
</comment>
<proteinExistence type="predicted"/>
<keyword evidence="2" id="KW-1185">Reference proteome</keyword>
<dbReference type="EMBL" id="VSRR010002358">
    <property type="protein sequence ID" value="MPC31049.1"/>
    <property type="molecule type" value="Genomic_DNA"/>
</dbReference>
<protein>
    <submittedName>
        <fullName evidence="1">Uncharacterized protein</fullName>
    </submittedName>
</protein>
<evidence type="ECO:0000313" key="1">
    <source>
        <dbReference type="EMBL" id="MPC31049.1"/>
    </source>
</evidence>
<evidence type="ECO:0000313" key="2">
    <source>
        <dbReference type="Proteomes" id="UP000324222"/>
    </source>
</evidence>
<organism evidence="1 2">
    <name type="scientific">Portunus trituberculatus</name>
    <name type="common">Swimming crab</name>
    <name type="synonym">Neptunus trituberculatus</name>
    <dbReference type="NCBI Taxonomy" id="210409"/>
    <lineage>
        <taxon>Eukaryota</taxon>
        <taxon>Metazoa</taxon>
        <taxon>Ecdysozoa</taxon>
        <taxon>Arthropoda</taxon>
        <taxon>Crustacea</taxon>
        <taxon>Multicrustacea</taxon>
        <taxon>Malacostraca</taxon>
        <taxon>Eumalacostraca</taxon>
        <taxon>Eucarida</taxon>
        <taxon>Decapoda</taxon>
        <taxon>Pleocyemata</taxon>
        <taxon>Brachyura</taxon>
        <taxon>Eubrachyura</taxon>
        <taxon>Portunoidea</taxon>
        <taxon>Portunidae</taxon>
        <taxon>Portuninae</taxon>
        <taxon>Portunus</taxon>
    </lineage>
</organism>
<reference evidence="1 2" key="1">
    <citation type="submission" date="2019-05" db="EMBL/GenBank/DDBJ databases">
        <title>Another draft genome of Portunus trituberculatus and its Hox gene families provides insights of decapod evolution.</title>
        <authorList>
            <person name="Jeong J.-H."/>
            <person name="Song I."/>
            <person name="Kim S."/>
            <person name="Choi T."/>
            <person name="Kim D."/>
            <person name="Ryu S."/>
            <person name="Kim W."/>
        </authorList>
    </citation>
    <scope>NUCLEOTIDE SEQUENCE [LARGE SCALE GENOMIC DNA]</scope>
    <source>
        <tissue evidence="1">Muscle</tissue>
    </source>
</reference>
<accession>A0A5B7ECI9</accession>
<dbReference type="Proteomes" id="UP000324222">
    <property type="component" value="Unassembled WGS sequence"/>
</dbReference>
<gene>
    <name evidence="1" type="ORF">E2C01_024324</name>
</gene>
<dbReference type="AlphaFoldDB" id="A0A5B7ECI9"/>
<sequence length="186" mass="19967">MNASYKAITIMFFKAITTLLKTIAPRTLWNAGAIRQAAEIIRPIQTLLVAITSALYGEAAAIPTSPLISVAPCITVFLSQTMLMLNLSSTTCVLTCSKVVTVNALIRSHTSTLCTRLNDEHGKPNSSTLLRVAAHTTHRQGSRAHRSGQNTVDSHHIVPQLGHNSHPDISTHQGDTLINGITQASP</sequence>
<name>A0A5B7ECI9_PORTR</name>